<evidence type="ECO:0000256" key="2">
    <source>
        <dbReference type="SAM" id="MobiDB-lite"/>
    </source>
</evidence>
<reference evidence="3 4" key="1">
    <citation type="journal article" date="2015" name="Genome Biol. Evol.">
        <title>Comparative Genomics of a Bacterivorous Green Alga Reveals Evolutionary Causalities and Consequences of Phago-Mixotrophic Mode of Nutrition.</title>
        <authorList>
            <person name="Burns J.A."/>
            <person name="Paasch A."/>
            <person name="Narechania A."/>
            <person name="Kim E."/>
        </authorList>
    </citation>
    <scope>NUCLEOTIDE SEQUENCE [LARGE SCALE GENOMIC DNA]</scope>
    <source>
        <strain evidence="3 4">PLY_AMNH</strain>
    </source>
</reference>
<accession>A0AAE0G5X8</accession>
<comment type="caution">
    <text evidence="3">The sequence shown here is derived from an EMBL/GenBank/DDBJ whole genome shotgun (WGS) entry which is preliminary data.</text>
</comment>
<protein>
    <recommendedName>
        <fullName evidence="5">Cell division cycle protein 123</fullName>
    </recommendedName>
</protein>
<evidence type="ECO:0000313" key="4">
    <source>
        <dbReference type="Proteomes" id="UP001190700"/>
    </source>
</evidence>
<gene>
    <name evidence="3" type="ORF">CYMTET_19800</name>
</gene>
<dbReference type="InterPro" id="IPR009772">
    <property type="entry name" value="CDC123"/>
</dbReference>
<dbReference type="PANTHER" id="PTHR15323">
    <property type="entry name" value="D123 PROTEIN"/>
    <property type="match status" value="1"/>
</dbReference>
<evidence type="ECO:0000313" key="3">
    <source>
        <dbReference type="EMBL" id="KAK3271875.1"/>
    </source>
</evidence>
<dbReference type="PANTHER" id="PTHR15323:SF6">
    <property type="entry name" value="CELL DIVISION CYCLE PROTEIN 123 HOMOLOG"/>
    <property type="match status" value="1"/>
</dbReference>
<dbReference type="EMBL" id="LGRX02009301">
    <property type="protein sequence ID" value="KAK3271875.1"/>
    <property type="molecule type" value="Genomic_DNA"/>
</dbReference>
<keyword evidence="4" id="KW-1185">Reference proteome</keyword>
<proteinExistence type="inferred from homology"/>
<sequence length="413" mass="46187">MVTAMRNEEEIPAPLVADVINCSFKSWGPQFKIHAFRSQVIDLPQDFTEHLRADGVFLPEDNQAIRAQQVGDDDSDDWNDDNDADNTDLQGDEFLELKEAVRSAIGLLDGEVIPKLNWSCPKDATWVNCNSLKCTNPDEVFLLLKCSDTIAHDLDHAFDNCADALSQEPHTVIPPQLVLKKWYDVRPSMQFRCFVHGKELLGMSQRDTADFYAFLLDMREQLAGVLIEFFDCVVQPAFPSQNYTYDVYVTQDMRVKLMDFNPYGGETLPLLFTWTELEKISRIAVKAAAHWPAHQPLALDPHTNSSVGADVAHTRLEPATCASSQDAAAAQDDVEAVGASMEATNVDKLGVGMSQAAEDDFKDWEPQLRLVETQQMIQPGLRLGVPLDLYDTSDGSAMAEFYERCKDRSDLMG</sequence>
<dbReference type="Pfam" id="PF07065">
    <property type="entry name" value="D123"/>
    <property type="match status" value="1"/>
</dbReference>
<organism evidence="3 4">
    <name type="scientific">Cymbomonas tetramitiformis</name>
    <dbReference type="NCBI Taxonomy" id="36881"/>
    <lineage>
        <taxon>Eukaryota</taxon>
        <taxon>Viridiplantae</taxon>
        <taxon>Chlorophyta</taxon>
        <taxon>Pyramimonadophyceae</taxon>
        <taxon>Pyramimonadales</taxon>
        <taxon>Pyramimonadaceae</taxon>
        <taxon>Cymbomonas</taxon>
    </lineage>
</organism>
<evidence type="ECO:0000256" key="1">
    <source>
        <dbReference type="ARBA" id="ARBA00011047"/>
    </source>
</evidence>
<dbReference type="AlphaFoldDB" id="A0AAE0G5X8"/>
<feature type="compositionally biased region" description="Acidic residues" evidence="2">
    <location>
        <begin position="71"/>
        <end position="88"/>
    </location>
</feature>
<name>A0AAE0G5X8_9CHLO</name>
<feature type="region of interest" description="Disordered" evidence="2">
    <location>
        <begin position="69"/>
        <end position="88"/>
    </location>
</feature>
<dbReference type="Proteomes" id="UP001190700">
    <property type="component" value="Unassembled WGS sequence"/>
</dbReference>
<comment type="similarity">
    <text evidence="1">Belongs to the CDC123 family.</text>
</comment>
<evidence type="ECO:0008006" key="5">
    <source>
        <dbReference type="Google" id="ProtNLM"/>
    </source>
</evidence>
<dbReference type="GO" id="GO:0005737">
    <property type="term" value="C:cytoplasm"/>
    <property type="evidence" value="ECO:0007669"/>
    <property type="project" value="TreeGrafter"/>
</dbReference>